<dbReference type="GO" id="GO:0008521">
    <property type="term" value="F:acetyl-CoA transmembrane transporter activity"/>
    <property type="evidence" value="ECO:0007669"/>
    <property type="project" value="InterPro"/>
</dbReference>
<reference evidence="7" key="1">
    <citation type="submission" date="2018-04" db="EMBL/GenBank/DDBJ databases">
        <title>Transcriptome of Schizaphis graminum biotype I.</title>
        <authorList>
            <person name="Scully E.D."/>
            <person name="Geib S.M."/>
            <person name="Palmer N.A."/>
            <person name="Koch K."/>
            <person name="Bradshaw J."/>
            <person name="Heng-Moss T."/>
            <person name="Sarath G."/>
        </authorList>
    </citation>
    <scope>NUCLEOTIDE SEQUENCE</scope>
</reference>
<dbReference type="PANTHER" id="PTHR12778:SF9">
    <property type="entry name" value="ACETYL-COENZYME A TRANSPORTER 1"/>
    <property type="match status" value="1"/>
</dbReference>
<keyword evidence="2 5" id="KW-0812">Transmembrane</keyword>
<dbReference type="GO" id="GO:0035348">
    <property type="term" value="P:acetyl-CoA transmembrane transport"/>
    <property type="evidence" value="ECO:0007669"/>
    <property type="project" value="InterPro"/>
</dbReference>
<feature type="transmembrane region" description="Helical" evidence="5">
    <location>
        <begin position="201"/>
        <end position="219"/>
    </location>
</feature>
<feature type="transmembrane region" description="Helical" evidence="5">
    <location>
        <begin position="36"/>
        <end position="54"/>
    </location>
</feature>
<sequence>MKLLLMAILTSMIGLCTSESVTNLKLIDAGVSKDDIMIITTSMFILKMCLPIFVTKYTTGPKPISLYLKLMPARLIWSIFFALLIYYTPSVIQNNEVPMYYYLVMGLVFAVNRVLAQIMVTCMVAFFSRISDIRFGGMYMTLLNTVRSIGWVIPNTSFLKMVDTLTFSSCSNDVTNSCSTPDLENICRINDGNCETIVDGYYVEVVICLVIGFVWYAVYKRHLKFFESKDRSHWLLDLNQPGNV</sequence>
<feature type="transmembrane region" description="Helical" evidence="5">
    <location>
        <begin position="99"/>
        <end position="126"/>
    </location>
</feature>
<accession>A0A2S2N8P6</accession>
<evidence type="ECO:0000256" key="2">
    <source>
        <dbReference type="ARBA" id="ARBA00022692"/>
    </source>
</evidence>
<keyword evidence="6" id="KW-0732">Signal</keyword>
<dbReference type="InterPro" id="IPR024371">
    <property type="entry name" value="AcetylCoA_trans_1-like"/>
</dbReference>
<keyword evidence="4 5" id="KW-0472">Membrane</keyword>
<feature type="transmembrane region" description="Helical" evidence="5">
    <location>
        <begin position="66"/>
        <end position="87"/>
    </location>
</feature>
<feature type="signal peptide" evidence="6">
    <location>
        <begin position="1"/>
        <end position="18"/>
    </location>
</feature>
<evidence type="ECO:0000256" key="6">
    <source>
        <dbReference type="SAM" id="SignalP"/>
    </source>
</evidence>
<comment type="subcellular location">
    <subcellularLocation>
        <location evidence="1">Membrane</location>
        <topology evidence="1">Multi-pass membrane protein</topology>
    </subcellularLocation>
</comment>
<dbReference type="SUPFAM" id="SSF103473">
    <property type="entry name" value="MFS general substrate transporter"/>
    <property type="match status" value="1"/>
</dbReference>
<evidence type="ECO:0000256" key="4">
    <source>
        <dbReference type="ARBA" id="ARBA00023136"/>
    </source>
</evidence>
<name>A0A2S2N8P6_SCHGA</name>
<evidence type="ECO:0000256" key="3">
    <source>
        <dbReference type="ARBA" id="ARBA00022989"/>
    </source>
</evidence>
<dbReference type="AlphaFoldDB" id="A0A2S2N8P6"/>
<dbReference type="EMBL" id="GGMR01000906">
    <property type="protein sequence ID" value="MBY13525.1"/>
    <property type="molecule type" value="Transcribed_RNA"/>
</dbReference>
<evidence type="ECO:0000313" key="7">
    <source>
        <dbReference type="EMBL" id="MBY13525.1"/>
    </source>
</evidence>
<proteinExistence type="predicted"/>
<evidence type="ECO:0000256" key="1">
    <source>
        <dbReference type="ARBA" id="ARBA00004141"/>
    </source>
</evidence>
<gene>
    <name evidence="7" type="primary">Slc33a1_17</name>
    <name evidence="7" type="ORF">g.42544</name>
</gene>
<keyword evidence="3 5" id="KW-1133">Transmembrane helix</keyword>
<evidence type="ECO:0000256" key="5">
    <source>
        <dbReference type="SAM" id="Phobius"/>
    </source>
</evidence>
<feature type="chain" id="PRO_5015757602" evidence="6">
    <location>
        <begin position="19"/>
        <end position="244"/>
    </location>
</feature>
<organism evidence="7">
    <name type="scientific">Schizaphis graminum</name>
    <name type="common">Green bug aphid</name>
    <dbReference type="NCBI Taxonomy" id="13262"/>
    <lineage>
        <taxon>Eukaryota</taxon>
        <taxon>Metazoa</taxon>
        <taxon>Ecdysozoa</taxon>
        <taxon>Arthropoda</taxon>
        <taxon>Hexapoda</taxon>
        <taxon>Insecta</taxon>
        <taxon>Pterygota</taxon>
        <taxon>Neoptera</taxon>
        <taxon>Paraneoptera</taxon>
        <taxon>Hemiptera</taxon>
        <taxon>Sternorrhyncha</taxon>
        <taxon>Aphidomorpha</taxon>
        <taxon>Aphidoidea</taxon>
        <taxon>Aphididae</taxon>
        <taxon>Aphidini</taxon>
        <taxon>Schizaphis</taxon>
    </lineage>
</organism>
<dbReference type="Pfam" id="PF13000">
    <property type="entry name" value="Acatn"/>
    <property type="match status" value="2"/>
</dbReference>
<dbReference type="GO" id="GO:0016020">
    <property type="term" value="C:membrane"/>
    <property type="evidence" value="ECO:0007669"/>
    <property type="project" value="UniProtKB-SubCell"/>
</dbReference>
<dbReference type="InterPro" id="IPR036259">
    <property type="entry name" value="MFS_trans_sf"/>
</dbReference>
<dbReference type="PANTHER" id="PTHR12778">
    <property type="entry name" value="SOLUTE CARRIER FAMILY 33 ACETYL-COA TRANSPORTER -RELATED"/>
    <property type="match status" value="1"/>
</dbReference>
<dbReference type="InterPro" id="IPR004752">
    <property type="entry name" value="AmpG_permease/AT-1"/>
</dbReference>
<protein>
    <submittedName>
        <fullName evidence="7">Acetyl-coenzyme A transporter 1</fullName>
    </submittedName>
</protein>